<comment type="caution">
    <text evidence="13">The sequence shown here is derived from an EMBL/GenBank/DDBJ whole genome shotgun (WGS) entry which is preliminary data.</text>
</comment>
<comment type="similarity">
    <text evidence="3">Belongs to the multicopper oxidase family.</text>
</comment>
<dbReference type="CDD" id="cd13868">
    <property type="entry name" value="CuRO_2_CotA_like"/>
    <property type="match status" value="1"/>
</dbReference>
<gene>
    <name evidence="13" type="ORF">HUJ06_020758</name>
</gene>
<evidence type="ECO:0000256" key="3">
    <source>
        <dbReference type="ARBA" id="ARBA00010609"/>
    </source>
</evidence>
<evidence type="ECO:0000259" key="11">
    <source>
        <dbReference type="Pfam" id="PF00394"/>
    </source>
</evidence>
<dbReference type="InterPro" id="IPR001117">
    <property type="entry name" value="Cu-oxidase_2nd"/>
</dbReference>
<evidence type="ECO:0000256" key="2">
    <source>
        <dbReference type="ARBA" id="ARBA00004406"/>
    </source>
</evidence>
<keyword evidence="6" id="KW-0256">Endoplasmic reticulum</keyword>
<proteinExistence type="inferred from homology"/>
<evidence type="ECO:0000313" key="13">
    <source>
        <dbReference type="EMBL" id="DAD19295.1"/>
    </source>
</evidence>
<comment type="cofactor">
    <cofactor evidence="1">
        <name>Cu cation</name>
        <dbReference type="ChEBI" id="CHEBI:23378"/>
    </cofactor>
</comment>
<dbReference type="SUPFAM" id="SSF49503">
    <property type="entry name" value="Cupredoxins"/>
    <property type="match status" value="2"/>
</dbReference>
<dbReference type="Gene3D" id="2.60.40.420">
    <property type="entry name" value="Cupredoxins - blue copper proteins"/>
    <property type="match status" value="2"/>
</dbReference>
<feature type="domain" description="Plastocyanin-like" evidence="11">
    <location>
        <begin position="21"/>
        <end position="101"/>
    </location>
</feature>
<accession>A0A822XKF7</accession>
<dbReference type="Pfam" id="PF07731">
    <property type="entry name" value="Cu-oxidase_2"/>
    <property type="match status" value="1"/>
</dbReference>
<feature type="domain" description="Plastocyanin-like" evidence="12">
    <location>
        <begin position="169"/>
        <end position="314"/>
    </location>
</feature>
<evidence type="ECO:0000256" key="10">
    <source>
        <dbReference type="ARBA" id="ARBA00023180"/>
    </source>
</evidence>
<keyword evidence="4" id="KW-0479">Metal-binding</keyword>
<evidence type="ECO:0000256" key="9">
    <source>
        <dbReference type="ARBA" id="ARBA00023136"/>
    </source>
</evidence>
<protein>
    <recommendedName>
        <fullName evidence="15">Multicopper oxidase LPR1-like</fullName>
    </recommendedName>
</protein>
<evidence type="ECO:0000313" key="14">
    <source>
        <dbReference type="Proteomes" id="UP000607653"/>
    </source>
</evidence>
<dbReference type="GO" id="GO:0005507">
    <property type="term" value="F:copper ion binding"/>
    <property type="evidence" value="ECO:0007669"/>
    <property type="project" value="InterPro"/>
</dbReference>
<dbReference type="GO" id="GO:0005789">
    <property type="term" value="C:endoplasmic reticulum membrane"/>
    <property type="evidence" value="ECO:0007669"/>
    <property type="project" value="UniProtKB-SubCell"/>
</dbReference>
<name>A0A822XKF7_NELNU</name>
<keyword evidence="14" id="KW-1185">Reference proteome</keyword>
<evidence type="ECO:0000256" key="1">
    <source>
        <dbReference type="ARBA" id="ARBA00001935"/>
    </source>
</evidence>
<dbReference type="EMBL" id="DUZY01000001">
    <property type="protein sequence ID" value="DAD19295.1"/>
    <property type="molecule type" value="Genomic_DNA"/>
</dbReference>
<dbReference type="Pfam" id="PF00394">
    <property type="entry name" value="Cu-oxidase"/>
    <property type="match status" value="1"/>
</dbReference>
<dbReference type="GO" id="GO:0016491">
    <property type="term" value="F:oxidoreductase activity"/>
    <property type="evidence" value="ECO:0007669"/>
    <property type="project" value="UniProtKB-KW"/>
</dbReference>
<dbReference type="InterPro" id="IPR052152">
    <property type="entry name" value="LPR1/LPR2"/>
</dbReference>
<keyword evidence="10" id="KW-0325">Glycoprotein</keyword>
<organism evidence="13 14">
    <name type="scientific">Nelumbo nucifera</name>
    <name type="common">Sacred lotus</name>
    <dbReference type="NCBI Taxonomy" id="4432"/>
    <lineage>
        <taxon>Eukaryota</taxon>
        <taxon>Viridiplantae</taxon>
        <taxon>Streptophyta</taxon>
        <taxon>Embryophyta</taxon>
        <taxon>Tracheophyta</taxon>
        <taxon>Spermatophyta</taxon>
        <taxon>Magnoliopsida</taxon>
        <taxon>Proteales</taxon>
        <taxon>Nelumbonaceae</taxon>
        <taxon>Nelumbo</taxon>
    </lineage>
</organism>
<evidence type="ECO:0000259" key="12">
    <source>
        <dbReference type="Pfam" id="PF07731"/>
    </source>
</evidence>
<dbReference type="InterPro" id="IPR011706">
    <property type="entry name" value="Cu-oxidase_C"/>
</dbReference>
<keyword evidence="8" id="KW-0186">Copper</keyword>
<evidence type="ECO:0008006" key="15">
    <source>
        <dbReference type="Google" id="ProtNLM"/>
    </source>
</evidence>
<dbReference type="InterPro" id="IPR008972">
    <property type="entry name" value="Cupredoxin"/>
</dbReference>
<keyword evidence="9" id="KW-0472">Membrane</keyword>
<evidence type="ECO:0000256" key="6">
    <source>
        <dbReference type="ARBA" id="ARBA00022824"/>
    </source>
</evidence>
<reference evidence="13 14" key="1">
    <citation type="journal article" date="2020" name="Mol. Biol. Evol.">
        <title>Distinct Expression and Methylation Patterns for Genes with Different Fates following a Single Whole-Genome Duplication in Flowering Plants.</title>
        <authorList>
            <person name="Shi T."/>
            <person name="Rahmani R.S."/>
            <person name="Gugger P.F."/>
            <person name="Wang M."/>
            <person name="Li H."/>
            <person name="Zhang Y."/>
            <person name="Li Z."/>
            <person name="Wang Q."/>
            <person name="Van de Peer Y."/>
            <person name="Marchal K."/>
            <person name="Chen J."/>
        </authorList>
    </citation>
    <scope>NUCLEOTIDE SEQUENCE [LARGE SCALE GENOMIC DNA]</scope>
    <source>
        <tissue evidence="13">Leaf</tissue>
    </source>
</reference>
<sequence length="330" mass="36652">MNFTGNNPSIHPQWQPEYFGDAIVVNGKAWPYLSVQRRKYRFRIINASNARYFRFSLSNGLPFVQVASDSSYLPSPVHTQTILLAPSEIADVIVDFSTSTTNEAILKNDAPYPYPTGLPVDQLNGNVMKFIIAPKRAGPPDRSTVPASLVNYLPATTEGAVQKRYIVMYEYTSNAGTPTHLYINGKRLEDPATETPKSGSTEVWEVINLTGDNHPLHLHLASFQAVKAQELVNLDVFKACMTTKNDAVACNVANHATGKLADIPAYERTWKNSVKIDPGYQTTVVVKFNLVDTGAPYPFDATAEPGFVYHCHVSLSVIFEQIPDRLTFYF</sequence>
<dbReference type="PANTHER" id="PTHR48461">
    <property type="entry name" value="MULTICOPPER OXIDASE LPR1-LIKE"/>
    <property type="match status" value="1"/>
</dbReference>
<keyword evidence="5" id="KW-0732">Signal</keyword>
<evidence type="ECO:0000256" key="8">
    <source>
        <dbReference type="ARBA" id="ARBA00023008"/>
    </source>
</evidence>
<dbReference type="AlphaFoldDB" id="A0A822XKF7"/>
<dbReference type="GO" id="GO:0016036">
    <property type="term" value="P:cellular response to phosphate starvation"/>
    <property type="evidence" value="ECO:0007669"/>
    <property type="project" value="InterPro"/>
</dbReference>
<evidence type="ECO:0000256" key="7">
    <source>
        <dbReference type="ARBA" id="ARBA00023002"/>
    </source>
</evidence>
<dbReference type="PANTHER" id="PTHR48461:SF1">
    <property type="entry name" value="MULTICOPPER OXIDASE LPR1-LIKE"/>
    <property type="match status" value="1"/>
</dbReference>
<evidence type="ECO:0000256" key="4">
    <source>
        <dbReference type="ARBA" id="ARBA00022723"/>
    </source>
</evidence>
<dbReference type="Proteomes" id="UP000607653">
    <property type="component" value="Unassembled WGS sequence"/>
</dbReference>
<keyword evidence="7" id="KW-0560">Oxidoreductase</keyword>
<comment type="subcellular location">
    <subcellularLocation>
        <location evidence="2">Endoplasmic reticulum membrane</location>
        <topology evidence="2">Peripheral membrane protein</topology>
    </subcellularLocation>
</comment>
<evidence type="ECO:0000256" key="5">
    <source>
        <dbReference type="ARBA" id="ARBA00022729"/>
    </source>
</evidence>